<organism evidence="2 3">
    <name type="scientific">Stylonychia lemnae</name>
    <name type="common">Ciliate</name>
    <dbReference type="NCBI Taxonomy" id="5949"/>
    <lineage>
        <taxon>Eukaryota</taxon>
        <taxon>Sar</taxon>
        <taxon>Alveolata</taxon>
        <taxon>Ciliophora</taxon>
        <taxon>Intramacronucleata</taxon>
        <taxon>Spirotrichea</taxon>
        <taxon>Stichotrichia</taxon>
        <taxon>Sporadotrichida</taxon>
        <taxon>Oxytrichidae</taxon>
        <taxon>Stylonychinae</taxon>
        <taxon>Stylonychia</taxon>
    </lineage>
</organism>
<feature type="compositionally biased region" description="Basic and acidic residues" evidence="1">
    <location>
        <begin position="337"/>
        <end position="347"/>
    </location>
</feature>
<accession>A0A077ZRX6</accession>
<dbReference type="Proteomes" id="UP000039865">
    <property type="component" value="Unassembled WGS sequence"/>
</dbReference>
<protein>
    <submittedName>
        <fullName evidence="2">Uncharacterized protein</fullName>
    </submittedName>
</protein>
<evidence type="ECO:0000313" key="3">
    <source>
        <dbReference type="Proteomes" id="UP000039865"/>
    </source>
</evidence>
<evidence type="ECO:0000313" key="2">
    <source>
        <dbReference type="EMBL" id="CDW71236.1"/>
    </source>
</evidence>
<keyword evidence="3" id="KW-1185">Reference proteome</keyword>
<name>A0A077ZRX6_STYLE</name>
<feature type="compositionally biased region" description="Polar residues" evidence="1">
    <location>
        <begin position="348"/>
        <end position="358"/>
    </location>
</feature>
<sequence length="358" mass="42239">MRGSQSVKNLHASQSPMSRTASQPYFMYSSLKKDTPSFLVKAQEIPPVQRTIDFDRLLMRPSHKPNRLKFDKTKSDCLLEEDHFKLFDMPWIQKLRFVDPQEQLQLTQNKKAPETTIPDRAPHFFDQDMQKWHQKFEKAINERTQRKKLMQTTHEFNMTTKNSNFQKSAYSLPKRRMSRQSNEAFLNVDFECLGNTNDYNHLIQKRVGGVHPNPVQLDFEMNLRNYKSQSQFKGNEPWIYPKTKKMKAVVTDKSIFPQIPRLFKKKTDLKGEGEENGALSSGDQRDTLEILDQKKAKIQPYNDVFRESNMGKIRHLFQKSNIIQSMQWQANLRHWHPDRLDPKKDEANTNQLLSPKKK</sequence>
<dbReference type="OrthoDB" id="325955at2759"/>
<reference evidence="2 3" key="1">
    <citation type="submission" date="2014-06" db="EMBL/GenBank/DDBJ databases">
        <authorList>
            <person name="Swart Estienne"/>
        </authorList>
    </citation>
    <scope>NUCLEOTIDE SEQUENCE [LARGE SCALE GENOMIC DNA]</scope>
    <source>
        <strain evidence="2 3">130c</strain>
    </source>
</reference>
<evidence type="ECO:0000256" key="1">
    <source>
        <dbReference type="SAM" id="MobiDB-lite"/>
    </source>
</evidence>
<dbReference type="InParanoid" id="A0A077ZRX6"/>
<dbReference type="EMBL" id="CCKQ01000172">
    <property type="protein sequence ID" value="CDW71236.1"/>
    <property type="molecule type" value="Genomic_DNA"/>
</dbReference>
<proteinExistence type="predicted"/>
<feature type="region of interest" description="Disordered" evidence="1">
    <location>
        <begin position="337"/>
        <end position="358"/>
    </location>
</feature>
<gene>
    <name evidence="2" type="primary">Contig2727.g2929</name>
    <name evidence="2" type="ORF">STYLEM_177</name>
</gene>
<dbReference type="AlphaFoldDB" id="A0A077ZRX6"/>